<organism evidence="1 2">
    <name type="scientific">Miniphocaeibacter halophilus</name>
    <dbReference type="NCBI Taxonomy" id="2931922"/>
    <lineage>
        <taxon>Bacteria</taxon>
        <taxon>Bacillati</taxon>
        <taxon>Bacillota</taxon>
        <taxon>Tissierellia</taxon>
        <taxon>Tissierellales</taxon>
        <taxon>Peptoniphilaceae</taxon>
        <taxon>Miniphocaeibacter</taxon>
    </lineage>
</organism>
<proteinExistence type="predicted"/>
<protein>
    <submittedName>
        <fullName evidence="1">Aspartate ammonia-lyase</fullName>
    </submittedName>
</protein>
<keyword evidence="2" id="KW-1185">Reference proteome</keyword>
<dbReference type="EMBL" id="CP066744">
    <property type="protein sequence ID" value="QQK07087.1"/>
    <property type="molecule type" value="Genomic_DNA"/>
</dbReference>
<evidence type="ECO:0000313" key="2">
    <source>
        <dbReference type="Proteomes" id="UP000595814"/>
    </source>
</evidence>
<reference evidence="1 2" key="1">
    <citation type="journal article" date="2022" name="Int. J. Syst. Evol. Microbiol.">
        <title>Miniphocaeibacter halophilus sp. nov., an ammonium-tolerant acetate-producing bacterium isolated from a biogas system.</title>
        <authorList>
            <person name="Schnurer A."/>
            <person name="Singh A."/>
            <person name="Bi S."/>
            <person name="Qiao W."/>
            <person name="Westerholm M."/>
        </authorList>
    </citation>
    <scope>NUCLEOTIDE SEQUENCE [LARGE SCALE GENOMIC DNA]</scope>
    <source>
        <strain evidence="1 2">AMB_01</strain>
    </source>
</reference>
<name>A0AC61MNE6_9FIRM</name>
<gene>
    <name evidence="1" type="ORF">JFY71_07060</name>
</gene>
<accession>A0AC61MNE6</accession>
<dbReference type="Proteomes" id="UP000595814">
    <property type="component" value="Chromosome"/>
</dbReference>
<sequence length="463" mass="50921">MDNFRIESDSVGELKIPTKAYYGVQTLRAKNNFNITGRKMHKDLIISLAEIKKASAVSNIKTGQLDTAIGTAIIKACDEIINGKYHEEFIVDPIQGGAGTSANMNANEVIANIALEILGNNKGNYSLIHPNDHVNMSQSTNDVFPTAGKMTIIKLLKNLKKEINNLYKALIAKSEEFDDVIKMGRTQLEDAIPITLGQEFSAYSQAIKRDLKRTELAIEEMEYVNMGATAIGTGLNAKKDYIDNIVSELDEISNLNLKQAPNLIDGTQNLDCFTIVSGYLKALAVNLSKISNDLRLMNSGPRTGLAEITLPPKQNGSSIMPGKINPVIPEVVNQISFNVIGNDTTITMACEAGQLELNAFEPIIFYNLFESIETLTYGIKTFTDNAIKDLVANRENCKKHVSNSIGLITAVNPYIGYQKSATIAKEALKSGKTIRDLLTKEHIFSNNEIDNVLDPYKMIKPKN</sequence>
<evidence type="ECO:0000313" key="1">
    <source>
        <dbReference type="EMBL" id="QQK07087.1"/>
    </source>
</evidence>